<organism evidence="9">
    <name type="scientific">bioreactor metagenome</name>
    <dbReference type="NCBI Taxonomy" id="1076179"/>
    <lineage>
        <taxon>unclassified sequences</taxon>
        <taxon>metagenomes</taxon>
        <taxon>ecological metagenomes</taxon>
    </lineage>
</organism>
<proteinExistence type="predicted"/>
<protein>
    <submittedName>
        <fullName evidence="9">Electron transport complex subunit RsxA</fullName>
    </submittedName>
</protein>
<evidence type="ECO:0000256" key="7">
    <source>
        <dbReference type="ARBA" id="ARBA00023136"/>
    </source>
</evidence>
<keyword evidence="4" id="KW-1278">Translocase</keyword>
<feature type="transmembrane region" description="Helical" evidence="8">
    <location>
        <begin position="6"/>
        <end position="31"/>
    </location>
</feature>
<reference evidence="9" key="1">
    <citation type="submission" date="2019-08" db="EMBL/GenBank/DDBJ databases">
        <authorList>
            <person name="Kucharzyk K."/>
            <person name="Murdoch R.W."/>
            <person name="Higgins S."/>
            <person name="Loffler F."/>
        </authorList>
    </citation>
    <scope>NUCLEOTIDE SEQUENCE</scope>
</reference>
<evidence type="ECO:0000256" key="3">
    <source>
        <dbReference type="ARBA" id="ARBA00022692"/>
    </source>
</evidence>
<name>A0A645EA96_9ZZZZ</name>
<dbReference type="GO" id="GO:0012505">
    <property type="term" value="C:endomembrane system"/>
    <property type="evidence" value="ECO:0007669"/>
    <property type="project" value="UniProtKB-SubCell"/>
</dbReference>
<gene>
    <name evidence="9" type="primary">rsxA_22</name>
    <name evidence="9" type="ORF">SDC9_145571</name>
</gene>
<evidence type="ECO:0000256" key="4">
    <source>
        <dbReference type="ARBA" id="ARBA00022967"/>
    </source>
</evidence>
<dbReference type="Pfam" id="PF02508">
    <property type="entry name" value="Rnf-Nqr"/>
    <property type="match status" value="1"/>
</dbReference>
<evidence type="ECO:0000256" key="1">
    <source>
        <dbReference type="ARBA" id="ARBA00004127"/>
    </source>
</evidence>
<keyword evidence="6 8" id="KW-1133">Transmembrane helix</keyword>
<dbReference type="PIRSF" id="PIRSF006102">
    <property type="entry name" value="NQR_DE"/>
    <property type="match status" value="1"/>
</dbReference>
<feature type="transmembrane region" description="Helical" evidence="8">
    <location>
        <begin position="130"/>
        <end position="154"/>
    </location>
</feature>
<dbReference type="GO" id="GO:0022900">
    <property type="term" value="P:electron transport chain"/>
    <property type="evidence" value="ECO:0007669"/>
    <property type="project" value="InterPro"/>
</dbReference>
<dbReference type="NCBIfam" id="TIGR01943">
    <property type="entry name" value="rnfA"/>
    <property type="match status" value="1"/>
</dbReference>
<accession>A0A645EA96</accession>
<evidence type="ECO:0000256" key="8">
    <source>
        <dbReference type="SAM" id="Phobius"/>
    </source>
</evidence>
<feature type="transmembrane region" description="Helical" evidence="8">
    <location>
        <begin position="71"/>
        <end position="92"/>
    </location>
</feature>
<comment type="caution">
    <text evidence="9">The sequence shown here is derived from an EMBL/GenBank/DDBJ whole genome shotgun (WGS) entry which is preliminary data.</text>
</comment>
<feature type="transmembrane region" description="Helical" evidence="8">
    <location>
        <begin position="38"/>
        <end position="59"/>
    </location>
</feature>
<evidence type="ECO:0000256" key="6">
    <source>
        <dbReference type="ARBA" id="ARBA00022989"/>
    </source>
</evidence>
<feature type="transmembrane region" description="Helical" evidence="8">
    <location>
        <begin position="166"/>
        <end position="188"/>
    </location>
</feature>
<feature type="transmembrane region" description="Helical" evidence="8">
    <location>
        <begin position="104"/>
        <end position="124"/>
    </location>
</feature>
<dbReference type="InterPro" id="IPR050133">
    <property type="entry name" value="NqrDE/RnfAE_oxidrdctase"/>
</dbReference>
<comment type="subcellular location">
    <subcellularLocation>
        <location evidence="1">Endomembrane system</location>
        <topology evidence="1">Multi-pass membrane protein</topology>
    </subcellularLocation>
</comment>
<dbReference type="AlphaFoldDB" id="A0A645EA96"/>
<keyword evidence="3 8" id="KW-0812">Transmembrane</keyword>
<evidence type="ECO:0000256" key="5">
    <source>
        <dbReference type="ARBA" id="ARBA00022982"/>
    </source>
</evidence>
<keyword evidence="2" id="KW-0813">Transport</keyword>
<evidence type="ECO:0000313" key="9">
    <source>
        <dbReference type="EMBL" id="MPM98385.1"/>
    </source>
</evidence>
<evidence type="ECO:0000256" key="2">
    <source>
        <dbReference type="ARBA" id="ARBA00022448"/>
    </source>
</evidence>
<dbReference type="InterPro" id="IPR003667">
    <property type="entry name" value="NqrDE/RnfAE"/>
</dbReference>
<keyword evidence="7 8" id="KW-0472">Membrane</keyword>
<sequence length="191" mass="20615">MDSTFGIVFSALFVSNIVLSQFLGLCSFLGVSKNLGNALGMSAAVAFVMILASTISWFLYELFLLPYNLGYLKIIVFILAIAALVQLLEMFMKKEMPALHKAMGVFLPLITTNCAILGIALINVQKEYTLFNATVNAISTAAGYTLALVIFSCIRERLEEAELPACMENLPIALITASCMAISLMGLAGTH</sequence>
<dbReference type="InterPro" id="IPR011293">
    <property type="entry name" value="Ion_transpt_RnfA/RsxA"/>
</dbReference>
<dbReference type="PANTHER" id="PTHR30335">
    <property type="entry name" value="INTEGRAL MEMBRANE PROTEIN OF SOXR-REDUCING COMPLEX"/>
    <property type="match status" value="1"/>
</dbReference>
<dbReference type="PANTHER" id="PTHR30335:SF0">
    <property type="entry name" value="ION-TRANSLOCATING OXIDOREDUCTASE COMPLEX SUBUNIT A"/>
    <property type="match status" value="1"/>
</dbReference>
<dbReference type="EMBL" id="VSSQ01044558">
    <property type="protein sequence ID" value="MPM98385.1"/>
    <property type="molecule type" value="Genomic_DNA"/>
</dbReference>
<keyword evidence="5" id="KW-0249">Electron transport</keyword>
<dbReference type="GO" id="GO:0005886">
    <property type="term" value="C:plasma membrane"/>
    <property type="evidence" value="ECO:0007669"/>
    <property type="project" value="TreeGrafter"/>
</dbReference>